<gene>
    <name evidence="2" type="ORF">AAFF_G00423320</name>
</gene>
<evidence type="ECO:0000313" key="2">
    <source>
        <dbReference type="EMBL" id="KAJ8415352.1"/>
    </source>
</evidence>
<organism evidence="2 3">
    <name type="scientific">Aldrovandia affinis</name>
    <dbReference type="NCBI Taxonomy" id="143900"/>
    <lineage>
        <taxon>Eukaryota</taxon>
        <taxon>Metazoa</taxon>
        <taxon>Chordata</taxon>
        <taxon>Craniata</taxon>
        <taxon>Vertebrata</taxon>
        <taxon>Euteleostomi</taxon>
        <taxon>Actinopterygii</taxon>
        <taxon>Neopterygii</taxon>
        <taxon>Teleostei</taxon>
        <taxon>Notacanthiformes</taxon>
        <taxon>Halosauridae</taxon>
        <taxon>Aldrovandia</taxon>
    </lineage>
</organism>
<feature type="region of interest" description="Disordered" evidence="1">
    <location>
        <begin position="1"/>
        <end position="22"/>
    </location>
</feature>
<keyword evidence="3" id="KW-1185">Reference proteome</keyword>
<name>A0AAD7T6S8_9TELE</name>
<dbReference type="Proteomes" id="UP001221898">
    <property type="component" value="Unassembled WGS sequence"/>
</dbReference>
<accession>A0AAD7T6S8</accession>
<reference evidence="2" key="1">
    <citation type="journal article" date="2023" name="Science">
        <title>Genome structures resolve the early diversification of teleost fishes.</title>
        <authorList>
            <person name="Parey E."/>
            <person name="Louis A."/>
            <person name="Montfort J."/>
            <person name="Bouchez O."/>
            <person name="Roques C."/>
            <person name="Iampietro C."/>
            <person name="Lluch J."/>
            <person name="Castinel A."/>
            <person name="Donnadieu C."/>
            <person name="Desvignes T."/>
            <person name="Floi Bucao C."/>
            <person name="Jouanno E."/>
            <person name="Wen M."/>
            <person name="Mejri S."/>
            <person name="Dirks R."/>
            <person name="Jansen H."/>
            <person name="Henkel C."/>
            <person name="Chen W.J."/>
            <person name="Zahm M."/>
            <person name="Cabau C."/>
            <person name="Klopp C."/>
            <person name="Thompson A.W."/>
            <person name="Robinson-Rechavi M."/>
            <person name="Braasch I."/>
            <person name="Lecointre G."/>
            <person name="Bobe J."/>
            <person name="Postlethwait J.H."/>
            <person name="Berthelot C."/>
            <person name="Roest Crollius H."/>
            <person name="Guiguen Y."/>
        </authorList>
    </citation>
    <scope>NUCLEOTIDE SEQUENCE</scope>
    <source>
        <strain evidence="2">NC1722</strain>
    </source>
</reference>
<dbReference type="EMBL" id="JAINUG010000009">
    <property type="protein sequence ID" value="KAJ8415352.1"/>
    <property type="molecule type" value="Genomic_DNA"/>
</dbReference>
<evidence type="ECO:0000313" key="3">
    <source>
        <dbReference type="Proteomes" id="UP001221898"/>
    </source>
</evidence>
<evidence type="ECO:0000256" key="1">
    <source>
        <dbReference type="SAM" id="MobiDB-lite"/>
    </source>
</evidence>
<proteinExistence type="predicted"/>
<dbReference type="AlphaFoldDB" id="A0AAD7T6S8"/>
<protein>
    <submittedName>
        <fullName evidence="2">Uncharacterized protein</fullName>
    </submittedName>
</protein>
<comment type="caution">
    <text evidence="2">The sequence shown here is derived from an EMBL/GenBank/DDBJ whole genome shotgun (WGS) entry which is preliminary data.</text>
</comment>
<sequence>MPSHSNRGGPVRRADRPRRSPPSCLTLRRFREQLACAGERFLGCLPDAPGHLLLIQGCRRPINSLPPVWFSGADGGTALSGPHPWLRSRFITEAWKVAGGEKKLARRQATSWKGLDEVVFVSLLRRIWGEGLSLRYSCAVVRRGQGA</sequence>